<evidence type="ECO:0000313" key="3">
    <source>
        <dbReference type="RefSeq" id="XP_033538395.1"/>
    </source>
</evidence>
<dbReference type="GeneID" id="54423668"/>
<reference evidence="3" key="3">
    <citation type="submission" date="2025-04" db="UniProtKB">
        <authorList>
            <consortium name="RefSeq"/>
        </authorList>
    </citation>
    <scope>IDENTIFICATION</scope>
    <source>
        <strain evidence="3">CBS 781.70</strain>
    </source>
</reference>
<evidence type="ECO:0000313" key="2">
    <source>
        <dbReference type="Proteomes" id="UP000504638"/>
    </source>
</evidence>
<dbReference type="AlphaFoldDB" id="A0A6G1GFG2"/>
<protein>
    <submittedName>
        <fullName evidence="1 3">Uncharacterized protein</fullName>
    </submittedName>
</protein>
<reference evidence="1 3" key="1">
    <citation type="submission" date="2020-01" db="EMBL/GenBank/DDBJ databases">
        <authorList>
            <consortium name="DOE Joint Genome Institute"/>
            <person name="Haridas S."/>
            <person name="Albert R."/>
            <person name="Binder M."/>
            <person name="Bloem J."/>
            <person name="Labutti K."/>
            <person name="Salamov A."/>
            <person name="Andreopoulos B."/>
            <person name="Baker S.E."/>
            <person name="Barry K."/>
            <person name="Bills G."/>
            <person name="Bluhm B.H."/>
            <person name="Cannon C."/>
            <person name="Castanera R."/>
            <person name="Culley D.E."/>
            <person name="Daum C."/>
            <person name="Ezra D."/>
            <person name="Gonzalez J.B."/>
            <person name="Henrissat B."/>
            <person name="Kuo A."/>
            <person name="Liang C."/>
            <person name="Lipzen A."/>
            <person name="Lutzoni F."/>
            <person name="Magnuson J."/>
            <person name="Mondo S."/>
            <person name="Nolan M."/>
            <person name="Ohm R."/>
            <person name="Pangilinan J."/>
            <person name="Park H.-J."/>
            <person name="Ramirez L."/>
            <person name="Alfaro M."/>
            <person name="Sun H."/>
            <person name="Tritt A."/>
            <person name="Yoshinaga Y."/>
            <person name="Zwiers L.-H."/>
            <person name="Turgeon B.G."/>
            <person name="Goodwin S.B."/>
            <person name="Spatafora J.W."/>
            <person name="Crous P.W."/>
            <person name="Grigoriev I.V."/>
        </authorList>
    </citation>
    <scope>NUCLEOTIDE SEQUENCE</scope>
    <source>
        <strain evidence="1 3">CBS 781.70</strain>
    </source>
</reference>
<dbReference type="RefSeq" id="XP_033538395.1">
    <property type="nucleotide sequence ID" value="XM_033683098.1"/>
</dbReference>
<keyword evidence="2" id="KW-1185">Reference proteome</keyword>
<name>A0A6G1GFG2_9PEZI</name>
<sequence length="183" mass="20364">MAPKCCSTDDSQCNSSDWDSKFRHPLIPVRGMTSRGCHQQSSYLQPACNSHPFSSGTINKVTSLINKSDYSTRSFSIHWFPTICPSPISIAPIDHRSIPTVAWVKTNPSRPRTQESFVLKVSSSRSGFSQSSETPLNGCQSIETFSLCPHLDSSPARCGQSRRLEAISYHQSRCEGWHQRKTG</sequence>
<reference evidence="3" key="2">
    <citation type="submission" date="2020-04" db="EMBL/GenBank/DDBJ databases">
        <authorList>
            <consortium name="NCBI Genome Project"/>
        </authorList>
    </citation>
    <scope>NUCLEOTIDE SEQUENCE</scope>
    <source>
        <strain evidence="3">CBS 781.70</strain>
    </source>
</reference>
<evidence type="ECO:0000313" key="1">
    <source>
        <dbReference type="EMBL" id="KAF1816764.1"/>
    </source>
</evidence>
<dbReference type="EMBL" id="ML975149">
    <property type="protein sequence ID" value="KAF1816764.1"/>
    <property type="molecule type" value="Genomic_DNA"/>
</dbReference>
<accession>A0A6G1GFG2</accession>
<dbReference type="Proteomes" id="UP000504638">
    <property type="component" value="Unplaced"/>
</dbReference>
<gene>
    <name evidence="1 3" type="ORF">P152DRAFT_6</name>
</gene>
<proteinExistence type="predicted"/>
<organism evidence="1">
    <name type="scientific">Eremomyces bilateralis CBS 781.70</name>
    <dbReference type="NCBI Taxonomy" id="1392243"/>
    <lineage>
        <taxon>Eukaryota</taxon>
        <taxon>Fungi</taxon>
        <taxon>Dikarya</taxon>
        <taxon>Ascomycota</taxon>
        <taxon>Pezizomycotina</taxon>
        <taxon>Dothideomycetes</taxon>
        <taxon>Dothideomycetes incertae sedis</taxon>
        <taxon>Eremomycetales</taxon>
        <taxon>Eremomycetaceae</taxon>
        <taxon>Eremomyces</taxon>
    </lineage>
</organism>